<dbReference type="OrthoDB" id="35986at10239"/>
<organism evidence="1 2">
    <name type="scientific">Escherichia phage 4MG</name>
    <dbReference type="NCBI Taxonomy" id="1391428"/>
    <lineage>
        <taxon>Viruses</taxon>
        <taxon>Duplodnaviria</taxon>
        <taxon>Heunggongvirae</taxon>
        <taxon>Uroviricota</taxon>
        <taxon>Caudoviricetes</taxon>
        <taxon>Vequintavirinae</taxon>
        <taxon>Seunavirus</taxon>
        <taxon>Seunavirus 4MG</taxon>
    </lineage>
</organism>
<proteinExistence type="predicted"/>
<dbReference type="KEGG" id="vg:17776439"/>
<evidence type="ECO:0000313" key="2">
    <source>
        <dbReference type="Proteomes" id="UP000018620"/>
    </source>
</evidence>
<name>V5KSY6_9CAUD</name>
<keyword evidence="2" id="KW-1185">Reference proteome</keyword>
<dbReference type="Proteomes" id="UP000018620">
    <property type="component" value="Segment"/>
</dbReference>
<accession>V5KSY6</accession>
<gene>
    <name evidence="1" type="ORF">4MG_189</name>
</gene>
<protein>
    <submittedName>
        <fullName evidence="1">Hyphothetical protein</fullName>
    </submittedName>
</protein>
<dbReference type="RefSeq" id="YP_008857405.1">
    <property type="nucleotide sequence ID" value="NC_022968.1"/>
</dbReference>
<sequence length="76" mass="8590">MKVNVTQKNKARAIIGELEAGDGFLFDGYPYMVCENGLLVNYKGYVPAVCLRNARIVTIRFETEVQLTQIDVEYTV</sequence>
<evidence type="ECO:0000313" key="1">
    <source>
        <dbReference type="EMBL" id="AGZ17663.1"/>
    </source>
</evidence>
<dbReference type="EMBL" id="KF550303">
    <property type="protein sequence ID" value="AGZ17663.1"/>
    <property type="molecule type" value="Genomic_DNA"/>
</dbReference>
<reference evidence="1 2" key="1">
    <citation type="journal article" date="2014" name="Arch. Virol.">
        <title>Complete genome sequence of enterobacteria phage 4MG, a new member of the subgroup "PVP-SE1-like phage" of the "rV5-like viruses".</title>
        <authorList>
            <person name="Kim M."/>
            <person name="Heu S."/>
            <person name="Ryu S."/>
        </authorList>
    </citation>
    <scope>NUCLEOTIDE SEQUENCE [LARGE SCALE GENOMIC DNA]</scope>
</reference>